<evidence type="ECO:0000313" key="2">
    <source>
        <dbReference type="Proteomes" id="UP000054321"/>
    </source>
</evidence>
<reference evidence="2" key="2">
    <citation type="submission" date="2015-01" db="EMBL/GenBank/DDBJ databases">
        <title>Evolutionary Origins and Diversification of the Mycorrhizal Mutualists.</title>
        <authorList>
            <consortium name="DOE Joint Genome Institute"/>
            <consortium name="Mycorrhizal Genomics Consortium"/>
            <person name="Kohler A."/>
            <person name="Kuo A."/>
            <person name="Nagy L.G."/>
            <person name="Floudas D."/>
            <person name="Copeland A."/>
            <person name="Barry K.W."/>
            <person name="Cichocki N."/>
            <person name="Veneault-Fourrey C."/>
            <person name="LaButti K."/>
            <person name="Lindquist E.A."/>
            <person name="Lipzen A."/>
            <person name="Lundell T."/>
            <person name="Morin E."/>
            <person name="Murat C."/>
            <person name="Riley R."/>
            <person name="Ohm R."/>
            <person name="Sun H."/>
            <person name="Tunlid A."/>
            <person name="Henrissat B."/>
            <person name="Grigoriev I.V."/>
            <person name="Hibbett D.S."/>
            <person name="Martin F."/>
        </authorList>
    </citation>
    <scope>NUCLEOTIDE SEQUENCE [LARGE SCALE GENOMIC DNA]</scope>
    <source>
        <strain evidence="2">Zn</strain>
    </source>
</reference>
<dbReference type="InParanoid" id="A0A0C3GTM1"/>
<dbReference type="HOGENOM" id="CLU_1129365_0_0_1"/>
<dbReference type="InterPro" id="IPR012341">
    <property type="entry name" value="6hp_glycosidase-like_sf"/>
</dbReference>
<reference evidence="1 2" key="1">
    <citation type="submission" date="2014-04" db="EMBL/GenBank/DDBJ databases">
        <authorList>
            <consortium name="DOE Joint Genome Institute"/>
            <person name="Kuo A."/>
            <person name="Martino E."/>
            <person name="Perotto S."/>
            <person name="Kohler A."/>
            <person name="Nagy L.G."/>
            <person name="Floudas D."/>
            <person name="Copeland A."/>
            <person name="Barry K.W."/>
            <person name="Cichocki N."/>
            <person name="Veneault-Fourrey C."/>
            <person name="LaButti K."/>
            <person name="Lindquist E.A."/>
            <person name="Lipzen A."/>
            <person name="Lundell T."/>
            <person name="Morin E."/>
            <person name="Murat C."/>
            <person name="Sun H."/>
            <person name="Tunlid A."/>
            <person name="Henrissat B."/>
            <person name="Grigoriev I.V."/>
            <person name="Hibbett D.S."/>
            <person name="Martin F."/>
            <person name="Nordberg H.P."/>
            <person name="Cantor M.N."/>
            <person name="Hua S.X."/>
        </authorList>
    </citation>
    <scope>NUCLEOTIDE SEQUENCE [LARGE SCALE GENOMIC DNA]</scope>
    <source>
        <strain evidence="1 2">Zn</strain>
    </source>
</reference>
<sequence>MVYNYAHTVQNQTTNGVPPSIYYPVPFPVIEYTWYRVTPVGYNVSVNGTDIAHVPFSAIPASNGARTWGFGAFQDQAEYFQDVFVTSENGTLLYSNPMTSSDILPEYDGAKRDRVVRIGDFFHTPRTVGATTNRINLIEGTISQVFGTQCLLRGLNDYEDEFLRAVGDYYYLTENTQFLSQYWKQKTALVTSRLPSINPITGLQTTGGFNGPANGTATSALTVLALQGIAPIANALGEVQDLGHKT</sequence>
<evidence type="ECO:0000313" key="1">
    <source>
        <dbReference type="EMBL" id="KIM94624.1"/>
    </source>
</evidence>
<dbReference type="GO" id="GO:0005975">
    <property type="term" value="P:carbohydrate metabolic process"/>
    <property type="evidence" value="ECO:0007669"/>
    <property type="project" value="InterPro"/>
</dbReference>
<accession>A0A0C3GTM1</accession>
<proteinExistence type="predicted"/>
<dbReference type="Proteomes" id="UP000054321">
    <property type="component" value="Unassembled WGS sequence"/>
</dbReference>
<dbReference type="Gene3D" id="1.50.10.10">
    <property type="match status" value="1"/>
</dbReference>
<name>A0A0C3GTM1_OIDMZ</name>
<dbReference type="EMBL" id="KN832889">
    <property type="protein sequence ID" value="KIM94624.1"/>
    <property type="molecule type" value="Genomic_DNA"/>
</dbReference>
<dbReference type="OrthoDB" id="10036721at2759"/>
<dbReference type="AlphaFoldDB" id="A0A0C3GTM1"/>
<keyword evidence="2" id="KW-1185">Reference proteome</keyword>
<organism evidence="1 2">
    <name type="scientific">Oidiodendron maius (strain Zn)</name>
    <dbReference type="NCBI Taxonomy" id="913774"/>
    <lineage>
        <taxon>Eukaryota</taxon>
        <taxon>Fungi</taxon>
        <taxon>Dikarya</taxon>
        <taxon>Ascomycota</taxon>
        <taxon>Pezizomycotina</taxon>
        <taxon>Leotiomycetes</taxon>
        <taxon>Leotiomycetes incertae sedis</taxon>
        <taxon>Myxotrichaceae</taxon>
        <taxon>Oidiodendron</taxon>
    </lineage>
</organism>
<dbReference type="STRING" id="913774.A0A0C3GTM1"/>
<gene>
    <name evidence="1" type="ORF">OIDMADRAFT_34637</name>
</gene>
<protein>
    <submittedName>
        <fullName evidence="1">Uncharacterized protein</fullName>
    </submittedName>
</protein>